<comment type="caution">
    <text evidence="9">The sequence shown here is derived from an EMBL/GenBank/DDBJ whole genome shotgun (WGS) entry which is preliminary data.</text>
</comment>
<evidence type="ECO:0000259" key="8">
    <source>
        <dbReference type="PROSITE" id="PS50954"/>
    </source>
</evidence>
<sequence length="417" mass="48729">MKKRRRYEKPTPMVVERPKKKNKISKKKRAKKRDVFAQKLTEKYDGSAPVEVDLADDSDDGVPQGSQDPVSATVPMLNTRKTMRPISSVELQDEFAQYGYANKPVPEMPRKVGKQRVEEVELSEEEPEMEADMDGLQDDEQEGDDAEDVQELNQDDAEEDDQDILTDISFSEPDEEEVVTRDLRQDMSNLPLGKLLELKNKIGIKLFNKTFYGKDNEAATPVEPTEEKAKKFRRDNPKRPREITSKRPVSRFRDIYANESKGRQPGFDPRFDERCGEYNEKFFERSYGHIETIRAKELLDMKGELVKAKANGDARRIAEIKETIKRAADRARTKKDRALKRDVVVNLKEENIQRLKEGLKPVFKTKGEVRRLQKERQQEMLKKEGRLDKNMERREKKQKRKERVLRQKLEDHAPVRR</sequence>
<dbReference type="PROSITE" id="PS50954">
    <property type="entry name" value="LEM"/>
    <property type="match status" value="1"/>
</dbReference>
<comment type="function">
    <text evidence="6">Component of the 90S pre-ribosome involved in the maturation of rRNAs. Required for early cleavages of the pre-RNAs in the 40S ribosomal subunit maturation pathway.</text>
</comment>
<feature type="region of interest" description="Disordered" evidence="7">
    <location>
        <begin position="217"/>
        <end position="250"/>
    </location>
</feature>
<evidence type="ECO:0000256" key="2">
    <source>
        <dbReference type="ARBA" id="ARBA00009418"/>
    </source>
</evidence>
<comment type="subcellular location">
    <subcellularLocation>
        <location evidence="1 6">Nucleus</location>
        <location evidence="1 6">Nucleolus</location>
    </subcellularLocation>
</comment>
<feature type="compositionally biased region" description="Basic and acidic residues" evidence="7">
    <location>
        <begin position="225"/>
        <end position="250"/>
    </location>
</feature>
<organism evidence="9 10">
    <name type="scientific">Mesorhabditis spiculigera</name>
    <dbReference type="NCBI Taxonomy" id="96644"/>
    <lineage>
        <taxon>Eukaryota</taxon>
        <taxon>Metazoa</taxon>
        <taxon>Ecdysozoa</taxon>
        <taxon>Nematoda</taxon>
        <taxon>Chromadorea</taxon>
        <taxon>Rhabditida</taxon>
        <taxon>Rhabditina</taxon>
        <taxon>Rhabditomorpha</taxon>
        <taxon>Rhabditoidea</taxon>
        <taxon>Rhabditidae</taxon>
        <taxon>Mesorhabditinae</taxon>
        <taxon>Mesorhabditis</taxon>
    </lineage>
</organism>
<evidence type="ECO:0000313" key="10">
    <source>
        <dbReference type="Proteomes" id="UP001177023"/>
    </source>
</evidence>
<evidence type="ECO:0000256" key="6">
    <source>
        <dbReference type="RuleBase" id="RU368027"/>
    </source>
</evidence>
<dbReference type="Proteomes" id="UP001177023">
    <property type="component" value="Unassembled WGS sequence"/>
</dbReference>
<keyword evidence="10" id="KW-1185">Reference proteome</keyword>
<dbReference type="PANTHER" id="PTHR21738:SF0">
    <property type="entry name" value="RIBOSOMAL RNA PROCESSING PROTEIN 36 HOMOLOG"/>
    <property type="match status" value="1"/>
</dbReference>
<proteinExistence type="inferred from homology"/>
<feature type="compositionally biased region" description="Basic and acidic residues" evidence="7">
    <location>
        <begin position="374"/>
        <end position="395"/>
    </location>
</feature>
<keyword evidence="5 6" id="KW-0539">Nucleus</keyword>
<feature type="compositionally biased region" description="Basic and acidic residues" evidence="7">
    <location>
        <begin position="33"/>
        <end position="45"/>
    </location>
</feature>
<feature type="compositionally biased region" description="Basic residues" evidence="7">
    <location>
        <begin position="18"/>
        <end position="32"/>
    </location>
</feature>
<accession>A0AA36D4I6</accession>
<dbReference type="GO" id="GO:0000462">
    <property type="term" value="P:maturation of SSU-rRNA from tricistronic rRNA transcript (SSU-rRNA, 5.8S rRNA, LSU-rRNA)"/>
    <property type="evidence" value="ECO:0007669"/>
    <property type="project" value="TreeGrafter"/>
</dbReference>
<comment type="similarity">
    <text evidence="2 6">Belongs to the RRP36 family.</text>
</comment>
<feature type="compositionally biased region" description="Basic and acidic residues" evidence="7">
    <location>
        <begin position="404"/>
        <end position="417"/>
    </location>
</feature>
<name>A0AA36D4I6_9BILA</name>
<feature type="region of interest" description="Disordered" evidence="7">
    <location>
        <begin position="1"/>
        <end position="79"/>
    </location>
</feature>
<dbReference type="EMBL" id="CATQJA010002657">
    <property type="protein sequence ID" value="CAJ0579699.1"/>
    <property type="molecule type" value="Genomic_DNA"/>
</dbReference>
<feature type="domain" description="LEM" evidence="8">
    <location>
        <begin position="80"/>
        <end position="124"/>
    </location>
</feature>
<dbReference type="GO" id="GO:0005730">
    <property type="term" value="C:nucleolus"/>
    <property type="evidence" value="ECO:0007669"/>
    <property type="project" value="UniProtKB-SubCell"/>
</dbReference>
<feature type="region of interest" description="Disordered" evidence="7">
    <location>
        <begin position="374"/>
        <end position="417"/>
    </location>
</feature>
<feature type="non-terminal residue" evidence="9">
    <location>
        <position position="1"/>
    </location>
</feature>
<dbReference type="Pfam" id="PF06102">
    <property type="entry name" value="RRP36"/>
    <property type="match status" value="1"/>
</dbReference>
<dbReference type="InterPro" id="IPR009292">
    <property type="entry name" value="RRP36"/>
</dbReference>
<evidence type="ECO:0000256" key="3">
    <source>
        <dbReference type="ARBA" id="ARBA00022517"/>
    </source>
</evidence>
<feature type="compositionally biased region" description="Acidic residues" evidence="7">
    <location>
        <begin position="120"/>
        <end position="164"/>
    </location>
</feature>
<gene>
    <name evidence="9" type="ORF">MSPICULIGERA_LOCUS17907</name>
</gene>
<evidence type="ECO:0000256" key="5">
    <source>
        <dbReference type="ARBA" id="ARBA00023242"/>
    </source>
</evidence>
<feature type="region of interest" description="Disordered" evidence="7">
    <location>
        <begin position="103"/>
        <end position="182"/>
    </location>
</feature>
<evidence type="ECO:0000256" key="7">
    <source>
        <dbReference type="SAM" id="MobiDB-lite"/>
    </source>
</evidence>
<dbReference type="GO" id="GO:0030686">
    <property type="term" value="C:90S preribosome"/>
    <property type="evidence" value="ECO:0007669"/>
    <property type="project" value="TreeGrafter"/>
</dbReference>
<reference evidence="9" key="1">
    <citation type="submission" date="2023-06" db="EMBL/GenBank/DDBJ databases">
        <authorList>
            <person name="Delattre M."/>
        </authorList>
    </citation>
    <scope>NUCLEOTIDE SEQUENCE</scope>
    <source>
        <strain evidence="9">AF72</strain>
    </source>
</reference>
<evidence type="ECO:0000256" key="1">
    <source>
        <dbReference type="ARBA" id="ARBA00004604"/>
    </source>
</evidence>
<dbReference type="InterPro" id="IPR003887">
    <property type="entry name" value="LEM_dom"/>
</dbReference>
<keyword evidence="4 6" id="KW-0698">rRNA processing</keyword>
<comment type="subunit">
    <text evidence="6">Associates with 90S and pre-40S pre-ribosomal particles.</text>
</comment>
<dbReference type="PANTHER" id="PTHR21738">
    <property type="entry name" value="RIBOSOMAL RNA PROCESSING PROTEIN 36 HOMOLOG"/>
    <property type="match status" value="1"/>
</dbReference>
<keyword evidence="6" id="KW-0687">Ribonucleoprotein</keyword>
<dbReference type="AlphaFoldDB" id="A0AA36D4I6"/>
<protein>
    <recommendedName>
        <fullName evidence="6">rRNA biogenesis protein RRP36</fullName>
    </recommendedName>
</protein>
<keyword evidence="3 6" id="KW-0690">Ribosome biogenesis</keyword>
<evidence type="ECO:0000313" key="9">
    <source>
        <dbReference type="EMBL" id="CAJ0579699.1"/>
    </source>
</evidence>
<evidence type="ECO:0000256" key="4">
    <source>
        <dbReference type="ARBA" id="ARBA00022552"/>
    </source>
</evidence>